<sequence>MYQYNPPLSPKETMPTMYDLPSELVEESGLPEEFHCIQADLLSETCQTVNRAENERQRADKLAEYWRSLVQNGINKPTILNPPKAYTVLILTFDF</sequence>
<organism evidence="1 2">
    <name type="scientific">Dolichospermum heterosporum TAC447</name>
    <dbReference type="NCBI Taxonomy" id="747523"/>
    <lineage>
        <taxon>Bacteria</taxon>
        <taxon>Bacillati</taxon>
        <taxon>Cyanobacteriota</taxon>
        <taxon>Cyanophyceae</taxon>
        <taxon>Nostocales</taxon>
        <taxon>Aphanizomenonaceae</taxon>
        <taxon>Dolichospermum</taxon>
        <taxon>Dolichospermum heterosporum</taxon>
    </lineage>
</organism>
<evidence type="ECO:0000313" key="2">
    <source>
        <dbReference type="Proteomes" id="UP001057561"/>
    </source>
</evidence>
<keyword evidence="2" id="KW-1185">Reference proteome</keyword>
<reference evidence="1" key="1">
    <citation type="submission" date="2022-06" db="EMBL/GenBank/DDBJ databases">
        <title>Nostosin G and Spiroidesin B from the Cyanobacterium Dolichospermum sp. NIES-1697.</title>
        <authorList>
            <person name="Phan C.-S."/>
            <person name="Mehjabin J.J."/>
            <person name="Anas A.R.J."/>
            <person name="Hayasaka M."/>
            <person name="Onoki R."/>
            <person name="Wang J."/>
            <person name="Umezawa T."/>
            <person name="Washio K."/>
            <person name="Morikawa M."/>
            <person name="Okino T."/>
        </authorList>
    </citation>
    <scope>NUCLEOTIDE SEQUENCE</scope>
    <source>
        <strain evidence="1">NIES-1697</strain>
    </source>
</reference>
<proteinExistence type="predicted"/>
<dbReference type="Proteomes" id="UP001057561">
    <property type="component" value="Chromosome"/>
</dbReference>
<protein>
    <submittedName>
        <fullName evidence="1">Uncharacterized protein</fullName>
    </submittedName>
</protein>
<accession>A0ABY5M1E1</accession>
<gene>
    <name evidence="1" type="ORF">NG743_07665</name>
</gene>
<evidence type="ECO:0000313" key="1">
    <source>
        <dbReference type="EMBL" id="UUO18093.1"/>
    </source>
</evidence>
<dbReference type="RefSeq" id="WP_193963441.1">
    <property type="nucleotide sequence ID" value="NZ_CP099464.1"/>
</dbReference>
<name>A0ABY5M1E1_9CYAN</name>
<dbReference type="EMBL" id="CP099464">
    <property type="protein sequence ID" value="UUO18093.1"/>
    <property type="molecule type" value="Genomic_DNA"/>
</dbReference>